<proteinExistence type="predicted"/>
<name>A0A1Y6F5E4_9SPHN</name>
<dbReference type="OrthoDB" id="5489750at2"/>
<dbReference type="RefSeq" id="WP_086437799.1">
    <property type="nucleotide sequence ID" value="NZ_FXWG01000002.1"/>
</dbReference>
<reference evidence="2" key="1">
    <citation type="submission" date="2017-04" db="EMBL/GenBank/DDBJ databases">
        <authorList>
            <person name="Varghese N."/>
            <person name="Submissions S."/>
        </authorList>
    </citation>
    <scope>NUCLEOTIDE SEQUENCE [LARGE SCALE GENOMIC DNA]</scope>
</reference>
<dbReference type="AlphaFoldDB" id="A0A1Y6F5E4"/>
<sequence length="144" mass="14887">MESLPTRIVTMLGAIGALAACGAGGEQPGDVPAFDGIAESEIITALGNEPFWNAKIDGDTLVYSTPENIDGTTITISRFAGNGGLGLSGTFSGEALLLAITPGECSDTMSDRTYPFTATLTIGDDQRNGCAYTDQQPFTGEDMP</sequence>
<dbReference type="PROSITE" id="PS51257">
    <property type="entry name" value="PROKAR_LIPOPROTEIN"/>
    <property type="match status" value="1"/>
</dbReference>
<dbReference type="EMBL" id="FXWG01000002">
    <property type="protein sequence ID" value="SMQ69759.1"/>
    <property type="molecule type" value="Genomic_DNA"/>
</dbReference>
<accession>A0A1Y6F5E4</accession>
<dbReference type="Proteomes" id="UP000194420">
    <property type="component" value="Unassembled WGS sequence"/>
</dbReference>
<protein>
    <submittedName>
        <fullName evidence="1">Uncharacterized protein</fullName>
    </submittedName>
</protein>
<gene>
    <name evidence="1" type="ORF">SAMN06297468_1945</name>
</gene>
<evidence type="ECO:0000313" key="1">
    <source>
        <dbReference type="EMBL" id="SMQ69759.1"/>
    </source>
</evidence>
<evidence type="ECO:0000313" key="2">
    <source>
        <dbReference type="Proteomes" id="UP000194420"/>
    </source>
</evidence>
<organism evidence="1 2">
    <name type="scientific">Altererythrobacter xiamenensis</name>
    <dbReference type="NCBI Taxonomy" id="1316679"/>
    <lineage>
        <taxon>Bacteria</taxon>
        <taxon>Pseudomonadati</taxon>
        <taxon>Pseudomonadota</taxon>
        <taxon>Alphaproteobacteria</taxon>
        <taxon>Sphingomonadales</taxon>
        <taxon>Erythrobacteraceae</taxon>
        <taxon>Altererythrobacter</taxon>
    </lineage>
</organism>
<keyword evidence="2" id="KW-1185">Reference proteome</keyword>